<dbReference type="HAMAP" id="MF_00530">
    <property type="entry name" value="ATP_synth_epsil_bac"/>
    <property type="match status" value="1"/>
</dbReference>
<dbReference type="GO" id="GO:0045259">
    <property type="term" value="C:proton-transporting ATP synthase complex"/>
    <property type="evidence" value="ECO:0007669"/>
    <property type="project" value="UniProtKB-KW"/>
</dbReference>
<keyword evidence="10 13" id="KW-0406">Ion transport</keyword>
<dbReference type="InterPro" id="IPR036771">
    <property type="entry name" value="ATPsynth_dsu/esu_N"/>
</dbReference>
<dbReference type="Pfam" id="PF01790">
    <property type="entry name" value="LGT"/>
    <property type="match status" value="1"/>
</dbReference>
<evidence type="ECO:0000256" key="3">
    <source>
        <dbReference type="ARBA" id="ARBA00005712"/>
    </source>
</evidence>
<dbReference type="EMBL" id="JACCKX010000001">
    <property type="protein sequence ID" value="NZA02758.1"/>
    <property type="molecule type" value="Genomic_DNA"/>
</dbReference>
<evidence type="ECO:0000256" key="9">
    <source>
        <dbReference type="ARBA" id="ARBA00022989"/>
    </source>
</evidence>
<proteinExistence type="inferred from homology"/>
<evidence type="ECO:0000256" key="1">
    <source>
        <dbReference type="ARBA" id="ARBA00003543"/>
    </source>
</evidence>
<feature type="transmembrane region" description="Helical" evidence="14">
    <location>
        <begin position="387"/>
        <end position="405"/>
    </location>
</feature>
<gene>
    <name evidence="13" type="primary">atpC</name>
    <name evidence="14" type="synonym">lgt</name>
    <name evidence="17" type="ORF">H0I39_15250</name>
</gene>
<keyword evidence="7 14" id="KW-0808">Transferase</keyword>
<dbReference type="UniPathway" id="UPA00664"/>
<organism evidence="17 18">
    <name type="scientific">Ottowia beijingensis</name>
    <dbReference type="NCBI Taxonomy" id="1207057"/>
    <lineage>
        <taxon>Bacteria</taxon>
        <taxon>Pseudomonadati</taxon>
        <taxon>Pseudomonadota</taxon>
        <taxon>Betaproteobacteria</taxon>
        <taxon>Burkholderiales</taxon>
        <taxon>Comamonadaceae</taxon>
        <taxon>Ottowia</taxon>
    </lineage>
</organism>
<evidence type="ECO:0000256" key="12">
    <source>
        <dbReference type="ARBA" id="ARBA00023196"/>
    </source>
</evidence>
<sequence>MAEPVTTGGAPGFHLQVSTLHESLFEGQVRYVGVPGVWGYLGVLQHHTPLLTEVAPGRLLIRPVAGPERTIEVMGGIVEVAPWGVTLLADYAGRDAQAEEDRMAEARRQASVHVPFAERPIGAAAVRAELDAELVRFSPPPCAIGGGDRAAVRTAGVAAVRTRARRAKGQRHQGLYIIQPMLMHPQIDPIAIQIGPLAIHWYGLTYLVAFALFFFLATRRLRHEPFASITLPAPWTRRDIEDMLFWGVVGVIAGGRLGYCLFYKPAYYAAHPLEIFYIWQGGMSFHGGMLGVIVAMMWWARSRGRPWMQVTDLIAPCVPLGLASGRVGNFINGELWGRVADPSLPWGMVFRGAGDAPRHPSQIYQFLLEGVLLFILLWLYARQPRKMGQVSGAFLFGYGVFRFIAEYFREPDAHLGLLALGMSMGQWLCIPMIVAGAAMWLWATRRDDAALAYQK</sequence>
<feature type="transmembrane region" description="Helical" evidence="14">
    <location>
        <begin position="417"/>
        <end position="443"/>
    </location>
</feature>
<comment type="pathway">
    <text evidence="14">Protein modification; lipoprotein biosynthesis (diacylglyceryl transfer).</text>
</comment>
<dbReference type="GO" id="GO:0008961">
    <property type="term" value="F:phosphatidylglycerol-prolipoprotein diacylglyceryl transferase activity"/>
    <property type="evidence" value="ECO:0007669"/>
    <property type="project" value="UniProtKB-UniRule"/>
</dbReference>
<dbReference type="GO" id="GO:0012505">
    <property type="term" value="C:endomembrane system"/>
    <property type="evidence" value="ECO:0007669"/>
    <property type="project" value="UniProtKB-SubCell"/>
</dbReference>
<dbReference type="GO" id="GO:0042158">
    <property type="term" value="P:lipoprotein biosynthetic process"/>
    <property type="evidence" value="ECO:0007669"/>
    <property type="project" value="UniProtKB-UniRule"/>
</dbReference>
<dbReference type="InterPro" id="IPR020546">
    <property type="entry name" value="ATP_synth_F1_dsu/esu_N"/>
</dbReference>
<dbReference type="EC" id="2.5.1.145" evidence="14"/>
<feature type="transmembrane region" description="Helical" evidence="14">
    <location>
        <begin position="276"/>
        <end position="299"/>
    </location>
</feature>
<keyword evidence="17" id="KW-0449">Lipoprotein</keyword>
<keyword evidence="18" id="KW-1185">Reference proteome</keyword>
<feature type="transmembrane region" description="Helical" evidence="14">
    <location>
        <begin position="199"/>
        <end position="217"/>
    </location>
</feature>
<evidence type="ECO:0000313" key="17">
    <source>
        <dbReference type="EMBL" id="NZA02758.1"/>
    </source>
</evidence>
<keyword evidence="9 14" id="KW-1133">Transmembrane helix</keyword>
<evidence type="ECO:0000256" key="14">
    <source>
        <dbReference type="HAMAP-Rule" id="MF_01147"/>
    </source>
</evidence>
<feature type="binding site" evidence="14">
    <location>
        <position position="326"/>
    </location>
    <ligand>
        <name>a 1,2-diacyl-sn-glycero-3-phospho-(1'-sn-glycerol)</name>
        <dbReference type="ChEBI" id="CHEBI:64716"/>
    </ligand>
</feature>
<evidence type="ECO:0000256" key="5">
    <source>
        <dbReference type="ARBA" id="ARBA00022448"/>
    </source>
</evidence>
<feature type="domain" description="ATP synthase F1 complex delta/epsilon subunit N-terminal" evidence="16">
    <location>
        <begin position="13"/>
        <end position="92"/>
    </location>
</feature>
<dbReference type="InterPro" id="IPR001640">
    <property type="entry name" value="Lgt"/>
</dbReference>
<evidence type="ECO:0000256" key="7">
    <source>
        <dbReference type="ARBA" id="ARBA00022679"/>
    </source>
</evidence>
<dbReference type="Proteomes" id="UP000589716">
    <property type="component" value="Unassembled WGS sequence"/>
</dbReference>
<reference evidence="17 18" key="1">
    <citation type="submission" date="2020-07" db="EMBL/GenBank/DDBJ databases">
        <authorList>
            <person name="Maaloum M."/>
        </authorList>
    </citation>
    <scope>NUCLEOTIDE SEQUENCE [LARGE SCALE GENOMIC DNA]</scope>
    <source>
        <strain evidence="17 18">GCS-AN-3</strain>
    </source>
</reference>
<evidence type="ECO:0000259" key="16">
    <source>
        <dbReference type="Pfam" id="PF02823"/>
    </source>
</evidence>
<protein>
    <recommendedName>
        <fullName evidence="13 14">Multifunctional fusion protein</fullName>
    </recommendedName>
    <domain>
        <recommendedName>
            <fullName evidence="13">ATP synthase epsilon chain</fullName>
        </recommendedName>
        <alternativeName>
            <fullName evidence="13">ATP synthase F1 sector epsilon subunit</fullName>
        </alternativeName>
        <alternativeName>
            <fullName evidence="13">F-ATPase epsilon subunit</fullName>
        </alternativeName>
    </domain>
    <domain>
        <recommendedName>
            <fullName evidence="14">Phosphatidylglycerol--prolipoprotein diacylglyceryl transferase</fullName>
            <ecNumber evidence="14">2.5.1.145</ecNumber>
        </recommendedName>
    </domain>
</protein>
<keyword evidence="6 13" id="KW-1003">Cell membrane</keyword>
<dbReference type="Gene3D" id="2.60.15.10">
    <property type="entry name" value="F0F1 ATP synthase delta/epsilon subunit, N-terminal"/>
    <property type="match status" value="1"/>
</dbReference>
<dbReference type="PANTHER" id="PTHR30589:SF0">
    <property type="entry name" value="PHOSPHATIDYLGLYCEROL--PROLIPOPROTEIN DIACYLGLYCERYL TRANSFERASE"/>
    <property type="match status" value="1"/>
</dbReference>
<comment type="subunit">
    <text evidence="13 15">F-type ATPases have 2 components, CF(1) - the catalytic core - and CF(0) - the membrane proton channel. CF(1) has five subunits: alpha(3), beta(3), gamma(1), delta(1), epsilon(1). CF(0) has three main subunits: a, b and c.</text>
</comment>
<name>A0A853IYH8_9BURK</name>
<dbReference type="GO" id="GO:0046933">
    <property type="term" value="F:proton-transporting ATP synthase activity, rotational mechanism"/>
    <property type="evidence" value="ECO:0007669"/>
    <property type="project" value="UniProtKB-UniRule"/>
</dbReference>
<keyword evidence="8 14" id="KW-0812">Transmembrane</keyword>
<evidence type="ECO:0000256" key="8">
    <source>
        <dbReference type="ARBA" id="ARBA00022692"/>
    </source>
</evidence>
<accession>A0A853IYH8</accession>
<dbReference type="PROSITE" id="PS01311">
    <property type="entry name" value="LGT"/>
    <property type="match status" value="1"/>
</dbReference>
<dbReference type="PANTHER" id="PTHR30589">
    <property type="entry name" value="PROLIPOPROTEIN DIACYLGLYCERYL TRANSFERASE"/>
    <property type="match status" value="1"/>
</dbReference>
<comment type="caution">
    <text evidence="17">The sequence shown here is derived from an EMBL/GenBank/DDBJ whole genome shotgun (WGS) entry which is preliminary data.</text>
</comment>
<dbReference type="Pfam" id="PF02823">
    <property type="entry name" value="ATP-synt_DE_N"/>
    <property type="match status" value="1"/>
</dbReference>
<dbReference type="SUPFAM" id="SSF51344">
    <property type="entry name" value="Epsilon subunit of F1F0-ATP synthase N-terminal domain"/>
    <property type="match status" value="1"/>
</dbReference>
<comment type="similarity">
    <text evidence="4 14">Belongs to the Lgt family.</text>
</comment>
<feature type="transmembrane region" description="Helical" evidence="14">
    <location>
        <begin position="363"/>
        <end position="381"/>
    </location>
</feature>
<keyword evidence="11 13" id="KW-0472">Membrane</keyword>
<evidence type="ECO:0000256" key="13">
    <source>
        <dbReference type="HAMAP-Rule" id="MF_00530"/>
    </source>
</evidence>
<evidence type="ECO:0000256" key="11">
    <source>
        <dbReference type="ARBA" id="ARBA00023136"/>
    </source>
</evidence>
<comment type="subcellular location">
    <subcellularLocation>
        <location evidence="14">Cell membrane</location>
        <topology evidence="14">Multi-pass membrane protein</topology>
    </subcellularLocation>
    <subcellularLocation>
        <location evidence="13">Cell membrane</location>
        <topology evidence="13">Peripheral membrane protein</topology>
    </subcellularLocation>
    <subcellularLocation>
        <location evidence="2">Endomembrane system</location>
        <topology evidence="2">Peripheral membrane protein</topology>
    </subcellularLocation>
</comment>
<dbReference type="CDD" id="cd12152">
    <property type="entry name" value="F1-ATPase_delta"/>
    <property type="match status" value="1"/>
</dbReference>
<comment type="catalytic activity">
    <reaction evidence="14">
        <text>L-cysteinyl-[prolipoprotein] + a 1,2-diacyl-sn-glycero-3-phospho-(1'-sn-glycerol) = an S-1,2-diacyl-sn-glyceryl-L-cysteinyl-[prolipoprotein] + sn-glycerol 1-phosphate + H(+)</text>
        <dbReference type="Rhea" id="RHEA:56712"/>
        <dbReference type="Rhea" id="RHEA-COMP:14679"/>
        <dbReference type="Rhea" id="RHEA-COMP:14680"/>
        <dbReference type="ChEBI" id="CHEBI:15378"/>
        <dbReference type="ChEBI" id="CHEBI:29950"/>
        <dbReference type="ChEBI" id="CHEBI:57685"/>
        <dbReference type="ChEBI" id="CHEBI:64716"/>
        <dbReference type="ChEBI" id="CHEBI:140658"/>
        <dbReference type="EC" id="2.5.1.145"/>
    </reaction>
</comment>
<dbReference type="NCBIfam" id="TIGR00544">
    <property type="entry name" value="lgt"/>
    <property type="match status" value="1"/>
</dbReference>
<keyword evidence="5 13" id="KW-0813">Transport</keyword>
<evidence type="ECO:0000256" key="2">
    <source>
        <dbReference type="ARBA" id="ARBA00004184"/>
    </source>
</evidence>
<comment type="similarity">
    <text evidence="3 13 15">Belongs to the ATPase epsilon chain family.</text>
</comment>
<dbReference type="GO" id="GO:0005886">
    <property type="term" value="C:plasma membrane"/>
    <property type="evidence" value="ECO:0007669"/>
    <property type="project" value="UniProtKB-SubCell"/>
</dbReference>
<feature type="transmembrane region" description="Helical" evidence="14">
    <location>
        <begin position="244"/>
        <end position="264"/>
    </location>
</feature>
<dbReference type="AlphaFoldDB" id="A0A853IYH8"/>
<dbReference type="NCBIfam" id="TIGR01216">
    <property type="entry name" value="ATP_synt_epsi"/>
    <property type="match status" value="1"/>
</dbReference>
<evidence type="ECO:0000256" key="15">
    <source>
        <dbReference type="RuleBase" id="RU003656"/>
    </source>
</evidence>
<evidence type="ECO:0000256" key="6">
    <source>
        <dbReference type="ARBA" id="ARBA00022475"/>
    </source>
</evidence>
<evidence type="ECO:0000256" key="10">
    <source>
        <dbReference type="ARBA" id="ARBA00023065"/>
    </source>
</evidence>
<comment type="function">
    <text evidence="14">Catalyzes the transfer of the diacylglyceryl group from phosphatidylglycerol to the sulfhydryl group of the N-terminal cysteine of a prolipoprotein, the first step in the formation of mature lipoproteins.</text>
</comment>
<evidence type="ECO:0000313" key="18">
    <source>
        <dbReference type="Proteomes" id="UP000589716"/>
    </source>
</evidence>
<keyword evidence="13 15" id="KW-0066">ATP synthesis</keyword>
<comment type="function">
    <text evidence="1 13">Produces ATP from ADP in the presence of a proton gradient across the membrane.</text>
</comment>
<dbReference type="GO" id="GO:0005524">
    <property type="term" value="F:ATP binding"/>
    <property type="evidence" value="ECO:0007669"/>
    <property type="project" value="UniProtKB-UniRule"/>
</dbReference>
<dbReference type="HAMAP" id="MF_01147">
    <property type="entry name" value="Lgt"/>
    <property type="match status" value="1"/>
</dbReference>
<keyword evidence="13" id="KW-0375">Hydrogen ion transport</keyword>
<keyword evidence="12 13" id="KW-0139">CF(1)</keyword>
<evidence type="ECO:0000256" key="4">
    <source>
        <dbReference type="ARBA" id="ARBA00007150"/>
    </source>
</evidence>
<dbReference type="InterPro" id="IPR001469">
    <property type="entry name" value="ATP_synth_F1_dsu/esu"/>
</dbReference>